<organism evidence="3 4">
    <name type="scientific">Allosphingosinicella humi</name>
    <dbReference type="NCBI Taxonomy" id="2068657"/>
    <lineage>
        <taxon>Bacteria</taxon>
        <taxon>Pseudomonadati</taxon>
        <taxon>Pseudomonadota</taxon>
        <taxon>Alphaproteobacteria</taxon>
        <taxon>Sphingomonadales</taxon>
        <taxon>Sphingomonadaceae</taxon>
        <taxon>Allosphingosinicella</taxon>
    </lineage>
</organism>
<gene>
    <name evidence="3" type="ORF">DF286_06055</name>
</gene>
<dbReference type="RefSeq" id="WP_109270616.1">
    <property type="nucleotide sequence ID" value="NZ_QFFF01000001.1"/>
</dbReference>
<comment type="caution">
    <text evidence="3">The sequence shown here is derived from an EMBL/GenBank/DDBJ whole genome shotgun (WGS) entry which is preliminary data.</text>
</comment>
<feature type="transmembrane region" description="Helical" evidence="2">
    <location>
        <begin position="21"/>
        <end position="43"/>
    </location>
</feature>
<evidence type="ECO:0000256" key="1">
    <source>
        <dbReference type="SAM" id="MobiDB-lite"/>
    </source>
</evidence>
<dbReference type="OrthoDB" id="7432270at2"/>
<sequence>MRMDYERVDGAGTAKRSLLGILLLPLIAFIAGLAAMGWLLVHWDAAAEFLGIRPAEPPTIAQVTPAPVAPITAPATTTGEPERLVIDPEITRRVVQIEQRIAAIDSQSRQAVGNADRAEGLLVAFAARRALDRGVALGYIEGLLRQRFGDTQRQAVATIITAARQPVTLEDLQEGLQDAGEALTGAGPDQNWWDALKAELSSLVTIRKANTPSTLPAERLRRATRRLEAGQVDVALAEVLRMPGHEHAQSWINDARRYVAARRALDTIETAALLDPRNPPAPPAMPAPAPPPEPVRPEQSE</sequence>
<reference evidence="3 4" key="1">
    <citation type="submission" date="2018-05" db="EMBL/GenBank/DDBJ databases">
        <title>Genome of Sphingosinicella humi QZX222.</title>
        <authorList>
            <person name="Qiao Z."/>
            <person name="Wang G."/>
        </authorList>
    </citation>
    <scope>NUCLEOTIDE SEQUENCE [LARGE SCALE GENOMIC DNA]</scope>
    <source>
        <strain evidence="3 4">QZX222</strain>
    </source>
</reference>
<keyword evidence="2" id="KW-1133">Transmembrane helix</keyword>
<feature type="region of interest" description="Disordered" evidence="1">
    <location>
        <begin position="273"/>
        <end position="301"/>
    </location>
</feature>
<evidence type="ECO:0000313" key="4">
    <source>
        <dbReference type="Proteomes" id="UP000245916"/>
    </source>
</evidence>
<keyword evidence="2" id="KW-0812">Transmembrane</keyword>
<feature type="compositionally biased region" description="Pro residues" evidence="1">
    <location>
        <begin position="277"/>
        <end position="294"/>
    </location>
</feature>
<name>A0A2U2J2A6_9SPHN</name>
<evidence type="ECO:0000256" key="2">
    <source>
        <dbReference type="SAM" id="Phobius"/>
    </source>
</evidence>
<dbReference type="EMBL" id="QFFF01000001">
    <property type="protein sequence ID" value="PWG02477.1"/>
    <property type="molecule type" value="Genomic_DNA"/>
</dbReference>
<proteinExistence type="predicted"/>
<dbReference type="AlphaFoldDB" id="A0A2U2J2A6"/>
<protein>
    <submittedName>
        <fullName evidence="3">Uncharacterized protein</fullName>
    </submittedName>
</protein>
<dbReference type="Proteomes" id="UP000245916">
    <property type="component" value="Unassembled WGS sequence"/>
</dbReference>
<keyword evidence="2" id="KW-0472">Membrane</keyword>
<accession>A0A2U2J2A6</accession>
<keyword evidence="4" id="KW-1185">Reference proteome</keyword>
<evidence type="ECO:0000313" key="3">
    <source>
        <dbReference type="EMBL" id="PWG02477.1"/>
    </source>
</evidence>